<feature type="region of interest" description="Disordered" evidence="1">
    <location>
        <begin position="1"/>
        <end position="64"/>
    </location>
</feature>
<keyword evidence="3" id="KW-1185">Reference proteome</keyword>
<dbReference type="AlphaFoldDB" id="A0A7Y6UPY3"/>
<comment type="caution">
    <text evidence="2">The sequence shown here is derived from an EMBL/GenBank/DDBJ whole genome shotgun (WGS) entry which is preliminary data.</text>
</comment>
<dbReference type="RefSeq" id="WP_176355140.1">
    <property type="nucleotide sequence ID" value="NZ_JABWDU010000007.1"/>
</dbReference>
<feature type="compositionally biased region" description="Polar residues" evidence="1">
    <location>
        <begin position="30"/>
        <end position="42"/>
    </location>
</feature>
<protein>
    <submittedName>
        <fullName evidence="2">Uncharacterized protein</fullName>
    </submittedName>
</protein>
<evidence type="ECO:0000313" key="2">
    <source>
        <dbReference type="EMBL" id="NVD41971.1"/>
    </source>
</evidence>
<evidence type="ECO:0000313" key="3">
    <source>
        <dbReference type="Proteomes" id="UP000520198"/>
    </source>
</evidence>
<sequence length="64" mass="6735">MTSDKLSMYKQKREGGTRENGAAVVEENETSVASGRSMQAITSGKGKKPKPFMANDGAVDADAV</sequence>
<gene>
    <name evidence="2" type="ORF">HT585_24185</name>
</gene>
<name>A0A7Y6UPY3_9HYPH</name>
<evidence type="ECO:0000256" key="1">
    <source>
        <dbReference type="SAM" id="MobiDB-lite"/>
    </source>
</evidence>
<accession>A0A7Y6UPY3</accession>
<proteinExistence type="predicted"/>
<reference evidence="2 3" key="1">
    <citation type="submission" date="2020-06" db="EMBL/GenBank/DDBJ databases">
        <authorList>
            <person name="Grouzdev D.S."/>
        </authorList>
    </citation>
    <scope>NUCLEOTIDE SEQUENCE [LARGE SCALE GENOMIC DNA]</scope>
    <source>
        <strain evidence="2 3">HO-A22</strain>
    </source>
</reference>
<organism evidence="2 3">
    <name type="scientific">Ensifer oleiphilus</name>
    <dbReference type="NCBI Taxonomy" id="2742698"/>
    <lineage>
        <taxon>Bacteria</taxon>
        <taxon>Pseudomonadati</taxon>
        <taxon>Pseudomonadota</taxon>
        <taxon>Alphaproteobacteria</taxon>
        <taxon>Hyphomicrobiales</taxon>
        <taxon>Rhizobiaceae</taxon>
        <taxon>Sinorhizobium/Ensifer group</taxon>
        <taxon>Ensifer</taxon>
    </lineage>
</organism>
<dbReference type="Proteomes" id="UP000520198">
    <property type="component" value="Unassembled WGS sequence"/>
</dbReference>
<dbReference type="EMBL" id="JABWDU010000007">
    <property type="protein sequence ID" value="NVD41971.1"/>
    <property type="molecule type" value="Genomic_DNA"/>
</dbReference>